<dbReference type="AlphaFoldDB" id="A0AB39TMC6"/>
<gene>
    <name evidence="3" type="ORF">AB2U05_18010</name>
</gene>
<evidence type="ECO:0008006" key="4">
    <source>
        <dbReference type="Google" id="ProtNLM"/>
    </source>
</evidence>
<sequence length="559" mass="58145">MTVRLLAGLAAGDFRDRVRRPAYAVTLLAAVGLGYLAVPDAGSRWVIMDVGGHRGVYNSPYVGVVTALAGALWLTFGGFYVVRSGIARDETTGVGQILAATRIRSSGYLLSKFLSNLLVLASMLGVLAVTALLMQLARGEDRSVDPVALVEPFLVLALPLMAVTAAVAILFETVPLLRAGLGNVVWFGLALVLSIGGQSASAPLGGLGVQEVSRSMGAALEAQHLSAGDGGFSLGLTEVAEPLGTFGWNGFTPSGGFLLGRAVLVLLAVTVAMLPALWFGRFDPARAARRAVRTAARTVRGARAGRASGAEPGPGPEPELEPEPEPEPEPGPGPRPKPAQAPGPESPFLPRTEVRRAGAFGRLLAGELRILVQGVSRWWWLVAAGLAVAGFVLPLGTVTGALLPVAWLWPVLIWSRLGSQQVENGLEVLLGAYPSARRRLLAEWASGVVLTAVVGLAPLARMLAAGDGAGAACWFGGAVFIPSLAMLLGVLSRTHRVFQAVYLPIWYVLVNHVAALDFMGAVRRNGGPAGPSPLLVAGLAAAMLAVVFLVGAARRNVKE</sequence>
<feature type="transmembrane region" description="Helical" evidence="2">
    <location>
        <begin position="378"/>
        <end position="395"/>
    </location>
</feature>
<keyword evidence="2" id="KW-0472">Membrane</keyword>
<feature type="compositionally biased region" description="Low complexity" evidence="1">
    <location>
        <begin position="298"/>
        <end position="311"/>
    </location>
</feature>
<feature type="transmembrane region" description="Helical" evidence="2">
    <location>
        <begin position="153"/>
        <end position="171"/>
    </location>
</feature>
<feature type="transmembrane region" description="Helical" evidence="2">
    <location>
        <begin position="58"/>
        <end position="82"/>
    </location>
</feature>
<evidence type="ECO:0000256" key="2">
    <source>
        <dbReference type="SAM" id="Phobius"/>
    </source>
</evidence>
<evidence type="ECO:0000256" key="1">
    <source>
        <dbReference type="SAM" id="MobiDB-lite"/>
    </source>
</evidence>
<dbReference type="EMBL" id="CP163445">
    <property type="protein sequence ID" value="XDQ80216.1"/>
    <property type="molecule type" value="Genomic_DNA"/>
</dbReference>
<keyword evidence="2" id="KW-0812">Transmembrane</keyword>
<protein>
    <recommendedName>
        <fullName evidence="4">ABC transporter permease</fullName>
    </recommendedName>
</protein>
<proteinExistence type="predicted"/>
<feature type="compositionally biased region" description="Pro residues" evidence="1">
    <location>
        <begin position="329"/>
        <end position="347"/>
    </location>
</feature>
<dbReference type="RefSeq" id="WP_369183724.1">
    <property type="nucleotide sequence ID" value="NZ_CP163445.1"/>
</dbReference>
<feature type="transmembrane region" description="Helical" evidence="2">
    <location>
        <begin position="534"/>
        <end position="553"/>
    </location>
</feature>
<organism evidence="3">
    <name type="scientific">Streptomyces sp. Y1</name>
    <dbReference type="NCBI Taxonomy" id="3238634"/>
    <lineage>
        <taxon>Bacteria</taxon>
        <taxon>Bacillati</taxon>
        <taxon>Actinomycetota</taxon>
        <taxon>Actinomycetes</taxon>
        <taxon>Kitasatosporales</taxon>
        <taxon>Streptomycetaceae</taxon>
        <taxon>Streptomyces</taxon>
    </lineage>
</organism>
<feature type="transmembrane region" description="Helical" evidence="2">
    <location>
        <begin position="469"/>
        <end position="491"/>
    </location>
</feature>
<feature type="transmembrane region" description="Helical" evidence="2">
    <location>
        <begin position="21"/>
        <end position="38"/>
    </location>
</feature>
<feature type="transmembrane region" description="Helical" evidence="2">
    <location>
        <begin position="503"/>
        <end position="522"/>
    </location>
</feature>
<feature type="region of interest" description="Disordered" evidence="1">
    <location>
        <begin position="298"/>
        <end position="349"/>
    </location>
</feature>
<name>A0AB39TMC6_9ACTN</name>
<keyword evidence="2" id="KW-1133">Transmembrane helix</keyword>
<feature type="transmembrane region" description="Helical" evidence="2">
    <location>
        <begin position="113"/>
        <end position="133"/>
    </location>
</feature>
<feature type="transmembrane region" description="Helical" evidence="2">
    <location>
        <begin position="183"/>
        <end position="204"/>
    </location>
</feature>
<feature type="transmembrane region" description="Helical" evidence="2">
    <location>
        <begin position="258"/>
        <end position="280"/>
    </location>
</feature>
<evidence type="ECO:0000313" key="3">
    <source>
        <dbReference type="EMBL" id="XDQ80216.1"/>
    </source>
</evidence>
<feature type="compositionally biased region" description="Acidic residues" evidence="1">
    <location>
        <begin position="318"/>
        <end position="328"/>
    </location>
</feature>
<accession>A0AB39TMC6</accession>
<reference evidence="3" key="1">
    <citation type="submission" date="2024-07" db="EMBL/GenBank/DDBJ databases">
        <authorList>
            <person name="Yu S.T."/>
        </authorList>
    </citation>
    <scope>NUCLEOTIDE SEQUENCE</scope>
    <source>
        <strain evidence="3">Y1</strain>
    </source>
</reference>